<organism evidence="1 2">
    <name type="scientific">Streptomyces bangladeshensis</name>
    <dbReference type="NCBI Taxonomy" id="295352"/>
    <lineage>
        <taxon>Bacteria</taxon>
        <taxon>Bacillati</taxon>
        <taxon>Actinomycetota</taxon>
        <taxon>Actinomycetes</taxon>
        <taxon>Kitasatosporales</taxon>
        <taxon>Streptomycetaceae</taxon>
        <taxon>Streptomyces</taxon>
    </lineage>
</organism>
<sequence>MSRPVKRPSADHKQIAEALRQQPHVWLRVGDYRNHLSADNVARRIRRGYPIGDRAYGTPYQPTGAYEARLERIADGTRVHARYTGGAE</sequence>
<evidence type="ECO:0000313" key="1">
    <source>
        <dbReference type="EMBL" id="GAA2199802.1"/>
    </source>
</evidence>
<dbReference type="Proteomes" id="UP001501391">
    <property type="component" value="Unassembled WGS sequence"/>
</dbReference>
<dbReference type="RefSeq" id="WP_094372609.1">
    <property type="nucleotide sequence ID" value="NZ_BAAAOQ010000016.1"/>
</dbReference>
<comment type="caution">
    <text evidence="1">The sequence shown here is derived from an EMBL/GenBank/DDBJ whole genome shotgun (WGS) entry which is preliminary data.</text>
</comment>
<reference evidence="1 2" key="1">
    <citation type="journal article" date="2019" name="Int. J. Syst. Evol. Microbiol.">
        <title>The Global Catalogue of Microorganisms (GCM) 10K type strain sequencing project: providing services to taxonomists for standard genome sequencing and annotation.</title>
        <authorList>
            <consortium name="The Broad Institute Genomics Platform"/>
            <consortium name="The Broad Institute Genome Sequencing Center for Infectious Disease"/>
            <person name="Wu L."/>
            <person name="Ma J."/>
        </authorList>
    </citation>
    <scope>NUCLEOTIDE SEQUENCE [LARGE SCALE GENOMIC DNA]</scope>
    <source>
        <strain evidence="1 2">JCM 14924</strain>
    </source>
</reference>
<dbReference type="EMBL" id="BAAAOQ010000016">
    <property type="protein sequence ID" value="GAA2199802.1"/>
    <property type="molecule type" value="Genomic_DNA"/>
</dbReference>
<proteinExistence type="predicted"/>
<name>A0ABN3BS98_9ACTN</name>
<accession>A0ABN3BS98</accession>
<evidence type="ECO:0000313" key="2">
    <source>
        <dbReference type="Proteomes" id="UP001501391"/>
    </source>
</evidence>
<gene>
    <name evidence="1" type="ORF">GCM10009787_48220</name>
</gene>
<protein>
    <submittedName>
        <fullName evidence="1">Uncharacterized protein</fullName>
    </submittedName>
</protein>
<keyword evidence="2" id="KW-1185">Reference proteome</keyword>